<reference evidence="7" key="2">
    <citation type="submission" date="2023-05" db="EMBL/GenBank/DDBJ databases">
        <authorList>
            <person name="Fouks B."/>
        </authorList>
    </citation>
    <scope>NUCLEOTIDE SEQUENCE</scope>
    <source>
        <strain evidence="7">Stay&amp;Tobe</strain>
        <tissue evidence="7">Testes</tissue>
    </source>
</reference>
<feature type="non-terminal residue" evidence="7">
    <location>
        <position position="1"/>
    </location>
</feature>
<name>A0AAD8EQF6_DIPPU</name>
<dbReference type="GO" id="GO:0005881">
    <property type="term" value="C:cytoplasmic microtubule"/>
    <property type="evidence" value="ECO:0007669"/>
    <property type="project" value="TreeGrafter"/>
</dbReference>
<evidence type="ECO:0000313" key="8">
    <source>
        <dbReference type="Proteomes" id="UP001233999"/>
    </source>
</evidence>
<evidence type="ECO:0000256" key="1">
    <source>
        <dbReference type="ARBA" id="ARBA00004300"/>
    </source>
</evidence>
<dbReference type="InterPro" id="IPR029358">
    <property type="entry name" value="CFAP96"/>
</dbReference>
<dbReference type="AlphaFoldDB" id="A0AAD8EQF6"/>
<feature type="region of interest" description="Disordered" evidence="6">
    <location>
        <begin position="1"/>
        <end position="22"/>
    </location>
</feature>
<accession>A0AAD8EQF6</accession>
<keyword evidence="3" id="KW-0206">Cytoskeleton</keyword>
<evidence type="ECO:0000256" key="3">
    <source>
        <dbReference type="ARBA" id="ARBA00023212"/>
    </source>
</evidence>
<dbReference type="EMBL" id="JASPKZ010000814">
    <property type="protein sequence ID" value="KAJ9599365.1"/>
    <property type="molecule type" value="Genomic_DNA"/>
</dbReference>
<evidence type="ECO:0000256" key="5">
    <source>
        <dbReference type="ARBA" id="ARBA00035693"/>
    </source>
</evidence>
<evidence type="ECO:0000256" key="4">
    <source>
        <dbReference type="ARBA" id="ARBA00035656"/>
    </source>
</evidence>
<proteinExistence type="inferred from homology"/>
<evidence type="ECO:0000256" key="2">
    <source>
        <dbReference type="ARBA" id="ARBA00022490"/>
    </source>
</evidence>
<sequence length="282" mass="32458">LLRKEPTKGRQLFPGGPKSKCGKQDGYFQEEFQRIFEKEAYTNIFKIMMKLQKESAKKNISKSAFVVPGIKKHSCPGDYYGTFSGKVEAFSPELKKKRPYEKQKPNVLVNPGKKGGPGYVKITISEYPEHGEDYYDAGRVELLKAYANYKKAFKNGPFYSAHHTKSYFDPNPFYEETQGKTYIPPKEKIYFKDKGTKWYPPALPKKIGGCKSGCFESWPEHSADKYMPKPKDKEAKKGPKKIFYPQAWSRTMQTTSTVHNKIDIAVNAKNWRNFQPISFPNK</sequence>
<dbReference type="PANTHER" id="PTHR31144">
    <property type="entry name" value="UPF0602 PROTEIN C4ORF47"/>
    <property type="match status" value="1"/>
</dbReference>
<evidence type="ECO:0000313" key="7">
    <source>
        <dbReference type="EMBL" id="KAJ9599365.1"/>
    </source>
</evidence>
<protein>
    <recommendedName>
        <fullName evidence="5">Cilia-and flagella-associated protein 96</fullName>
    </recommendedName>
</protein>
<gene>
    <name evidence="7" type="ORF">L9F63_010127</name>
</gene>
<dbReference type="Proteomes" id="UP001233999">
    <property type="component" value="Unassembled WGS sequence"/>
</dbReference>
<dbReference type="Pfam" id="PF15239">
    <property type="entry name" value="CFAP96-like"/>
    <property type="match status" value="1"/>
</dbReference>
<comment type="similarity">
    <text evidence="4">Belongs to the CFAP96 family.</text>
</comment>
<keyword evidence="2" id="KW-0963">Cytoplasm</keyword>
<comment type="subcellular location">
    <subcellularLocation>
        <location evidence="1">Cytoplasm</location>
        <location evidence="1">Cytoskeleton</location>
        <location evidence="1">Microtubule organizing center</location>
        <location evidence="1">Centrosome</location>
    </subcellularLocation>
</comment>
<organism evidence="7 8">
    <name type="scientific">Diploptera punctata</name>
    <name type="common">Pacific beetle cockroach</name>
    <dbReference type="NCBI Taxonomy" id="6984"/>
    <lineage>
        <taxon>Eukaryota</taxon>
        <taxon>Metazoa</taxon>
        <taxon>Ecdysozoa</taxon>
        <taxon>Arthropoda</taxon>
        <taxon>Hexapoda</taxon>
        <taxon>Insecta</taxon>
        <taxon>Pterygota</taxon>
        <taxon>Neoptera</taxon>
        <taxon>Polyneoptera</taxon>
        <taxon>Dictyoptera</taxon>
        <taxon>Blattodea</taxon>
        <taxon>Blaberoidea</taxon>
        <taxon>Blaberidae</taxon>
        <taxon>Diplopterinae</taxon>
        <taxon>Diploptera</taxon>
    </lineage>
</organism>
<dbReference type="GO" id="GO:0005813">
    <property type="term" value="C:centrosome"/>
    <property type="evidence" value="ECO:0007669"/>
    <property type="project" value="UniProtKB-SubCell"/>
</dbReference>
<dbReference type="PANTHER" id="PTHR31144:SF1">
    <property type="entry name" value="UPF0602 PROTEIN C4ORF47"/>
    <property type="match status" value="1"/>
</dbReference>
<evidence type="ECO:0000256" key="6">
    <source>
        <dbReference type="SAM" id="MobiDB-lite"/>
    </source>
</evidence>
<reference evidence="7" key="1">
    <citation type="journal article" date="2023" name="IScience">
        <title>Live-bearing cockroach genome reveals convergent evolutionary mechanisms linked to viviparity in insects and beyond.</title>
        <authorList>
            <person name="Fouks B."/>
            <person name="Harrison M.C."/>
            <person name="Mikhailova A.A."/>
            <person name="Marchal E."/>
            <person name="English S."/>
            <person name="Carruthers M."/>
            <person name="Jennings E.C."/>
            <person name="Chiamaka E.L."/>
            <person name="Frigard R.A."/>
            <person name="Pippel M."/>
            <person name="Attardo G.M."/>
            <person name="Benoit J.B."/>
            <person name="Bornberg-Bauer E."/>
            <person name="Tobe S.S."/>
        </authorList>
    </citation>
    <scope>NUCLEOTIDE SEQUENCE</scope>
    <source>
        <strain evidence="7">Stay&amp;Tobe</strain>
    </source>
</reference>
<keyword evidence="8" id="KW-1185">Reference proteome</keyword>
<comment type="caution">
    <text evidence="7">The sequence shown here is derived from an EMBL/GenBank/DDBJ whole genome shotgun (WGS) entry which is preliminary data.</text>
</comment>